<keyword evidence="2" id="KW-1133">Transmembrane helix</keyword>
<keyword evidence="2" id="KW-0479">Metal-binding</keyword>
<keyword evidence="2" id="KW-0256">Endoplasmic reticulum</keyword>
<protein>
    <recommendedName>
        <fullName evidence="2">Endoplasmic reticulum junction formation protein lunapark</fullName>
    </recommendedName>
</protein>
<feature type="compositionally biased region" description="Acidic residues" evidence="4">
    <location>
        <begin position="337"/>
        <end position="348"/>
    </location>
</feature>
<organism evidence="6 7">
    <name type="scientific">Ladona fulva</name>
    <name type="common">Scarce chaser dragonfly</name>
    <name type="synonym">Libellula fulva</name>
    <dbReference type="NCBI Taxonomy" id="123851"/>
    <lineage>
        <taxon>Eukaryota</taxon>
        <taxon>Metazoa</taxon>
        <taxon>Ecdysozoa</taxon>
        <taxon>Arthropoda</taxon>
        <taxon>Hexapoda</taxon>
        <taxon>Insecta</taxon>
        <taxon>Pterygota</taxon>
        <taxon>Palaeoptera</taxon>
        <taxon>Odonata</taxon>
        <taxon>Epiprocta</taxon>
        <taxon>Anisoptera</taxon>
        <taxon>Libelluloidea</taxon>
        <taxon>Libellulidae</taxon>
        <taxon>Ladona</taxon>
    </lineage>
</organism>
<sequence>MGVIFSRKKKKSTKETLEDLEKDIRKIEEFRQHTEQKQKRTIGKLLLYGIPLYGLFVAGIYFYELPTSLYGKACIVSLLLCLPVLFFFIRRGLKWYFRRQIRHNEDKLSELLAKKKKILEDVMETETYKVAKEILEKFAPDQLRNKNSSNGNQENSFIQNYSRSQITPQPGSELRRRIVPAQGSAPGRSPPQSLPRPQVIQRSPPYGPGVGRGMPPAQMHTPYPPNAQPGFVRGGIMPPPGPPMPRPIPPYERSFVDRMIEYLIGDGPNKRYALICRQCESHNGMALQEEFEYLAFRCCYCYYWNPARKQRPQAPRLPLPTPTPSIGGQEKERGEESVSEEDGSEETSSEGPSGDPRDPPDGNARDSEEDACTDSGDAASKEESSHRESLPAAEDNSDANFQELTGSEGTPASSSSVSPSTEEGSGGPPPLIEMQNVTSAESGGSSGSPVIEEQVMEELMPSIQTKQD</sequence>
<comment type="similarity">
    <text evidence="1 2">Belongs to the lunapark family.</text>
</comment>
<dbReference type="OrthoDB" id="3169036at2759"/>
<comment type="function">
    <text evidence="2">Plays a role in determining ER morphology.</text>
</comment>
<feature type="region of interest" description="Disordered" evidence="4">
    <location>
        <begin position="311"/>
        <end position="468"/>
    </location>
</feature>
<dbReference type="GO" id="GO:0071788">
    <property type="term" value="P:endoplasmic reticulum tubular network maintenance"/>
    <property type="evidence" value="ECO:0007669"/>
    <property type="project" value="UniProtKB-UniRule"/>
</dbReference>
<feature type="compositionally biased region" description="Basic and acidic residues" evidence="4">
    <location>
        <begin position="379"/>
        <end position="389"/>
    </location>
</feature>
<dbReference type="PANTHER" id="PTHR22166">
    <property type="entry name" value="ENDOPLASMIC RETICULUM JUNCTION FORMATION PROTEIN LUNAPARK"/>
    <property type="match status" value="1"/>
</dbReference>
<dbReference type="GO" id="GO:0098826">
    <property type="term" value="C:endoplasmic reticulum tubular network membrane"/>
    <property type="evidence" value="ECO:0007669"/>
    <property type="project" value="UniProtKB-UniRule"/>
</dbReference>
<name>A0A8K0JUW9_LADFU</name>
<reference evidence="6" key="2">
    <citation type="submission" date="2017-10" db="EMBL/GenBank/DDBJ databases">
        <title>Ladona fulva Genome sequencing and assembly.</title>
        <authorList>
            <person name="Murali S."/>
            <person name="Richards S."/>
            <person name="Bandaranaike D."/>
            <person name="Bellair M."/>
            <person name="Blankenburg K."/>
            <person name="Chao H."/>
            <person name="Dinh H."/>
            <person name="Doddapaneni H."/>
            <person name="Dugan-Rocha S."/>
            <person name="Elkadiri S."/>
            <person name="Gnanaolivu R."/>
            <person name="Hernandez B."/>
            <person name="Skinner E."/>
            <person name="Javaid M."/>
            <person name="Lee S."/>
            <person name="Li M."/>
            <person name="Ming W."/>
            <person name="Munidasa M."/>
            <person name="Muniz J."/>
            <person name="Nguyen L."/>
            <person name="Hughes D."/>
            <person name="Osuji N."/>
            <person name="Pu L.-L."/>
            <person name="Puazo M."/>
            <person name="Qu C."/>
            <person name="Quiroz J."/>
            <person name="Raj R."/>
            <person name="Weissenberger G."/>
            <person name="Xin Y."/>
            <person name="Zou X."/>
            <person name="Han Y."/>
            <person name="Worley K."/>
            <person name="Muzny D."/>
            <person name="Gibbs R."/>
        </authorList>
    </citation>
    <scope>NUCLEOTIDE SEQUENCE</scope>
    <source>
        <strain evidence="6">Sampled in the wild</strain>
    </source>
</reference>
<dbReference type="PANTHER" id="PTHR22166:SF12">
    <property type="entry name" value="ENDOPLASMIC RETICULUM JUNCTION FORMATION PROTEIN LUNAPARK"/>
    <property type="match status" value="1"/>
</dbReference>
<feature type="region of interest" description="Disordered" evidence="4">
    <location>
        <begin position="143"/>
        <end position="218"/>
    </location>
</feature>
<dbReference type="Pfam" id="PF10058">
    <property type="entry name" value="Zn_ribbon_10"/>
    <property type="match status" value="1"/>
</dbReference>
<dbReference type="InterPro" id="IPR040115">
    <property type="entry name" value="Lnp"/>
</dbReference>
<evidence type="ECO:0000313" key="6">
    <source>
        <dbReference type="EMBL" id="KAG8222851.1"/>
    </source>
</evidence>
<comment type="caution">
    <text evidence="6">The sequence shown here is derived from an EMBL/GenBank/DDBJ whole genome shotgun (WGS) entry which is preliminary data.</text>
</comment>
<dbReference type="InterPro" id="IPR019273">
    <property type="entry name" value="Lunapark_Znf"/>
</dbReference>
<feature type="transmembrane region" description="Helical" evidence="2">
    <location>
        <begin position="45"/>
        <end position="63"/>
    </location>
</feature>
<dbReference type="GO" id="GO:1903373">
    <property type="term" value="P:positive regulation of endoplasmic reticulum tubular network organization"/>
    <property type="evidence" value="ECO:0007669"/>
    <property type="project" value="UniProtKB-UniRule"/>
</dbReference>
<dbReference type="GO" id="GO:0008270">
    <property type="term" value="F:zinc ion binding"/>
    <property type="evidence" value="ECO:0007669"/>
    <property type="project" value="UniProtKB-KW"/>
</dbReference>
<feature type="domain" description="Lunapark zinc ribbon" evidence="5">
    <location>
        <begin position="255"/>
        <end position="305"/>
    </location>
</feature>
<evidence type="ECO:0000256" key="3">
    <source>
        <dbReference type="SAM" id="Coils"/>
    </source>
</evidence>
<feature type="coiled-coil region" evidence="3">
    <location>
        <begin position="10"/>
        <end position="37"/>
    </location>
</feature>
<accession>A0A8K0JUW9</accession>
<feature type="compositionally biased region" description="Low complexity" evidence="4">
    <location>
        <begin position="405"/>
        <end position="423"/>
    </location>
</feature>
<keyword evidence="3" id="KW-0175">Coiled coil</keyword>
<evidence type="ECO:0000256" key="1">
    <source>
        <dbReference type="ARBA" id="ARBA00009940"/>
    </source>
</evidence>
<keyword evidence="2" id="KW-0862">Zinc</keyword>
<comment type="domain">
    <text evidence="2">The C4-type zinc finger motif is necessary both for its ER three-way tubular junction localization and formation.</text>
</comment>
<dbReference type="EMBL" id="KZ308145">
    <property type="protein sequence ID" value="KAG8222851.1"/>
    <property type="molecule type" value="Genomic_DNA"/>
</dbReference>
<evidence type="ECO:0000313" key="7">
    <source>
        <dbReference type="Proteomes" id="UP000792457"/>
    </source>
</evidence>
<feature type="compositionally biased region" description="Basic and acidic residues" evidence="4">
    <location>
        <begin position="355"/>
        <end position="366"/>
    </location>
</feature>
<gene>
    <name evidence="6" type="ORF">J437_LFUL007559</name>
</gene>
<reference evidence="6" key="1">
    <citation type="submission" date="2013-04" db="EMBL/GenBank/DDBJ databases">
        <authorList>
            <person name="Qu J."/>
            <person name="Murali S.C."/>
            <person name="Bandaranaike D."/>
            <person name="Bellair M."/>
            <person name="Blankenburg K."/>
            <person name="Chao H."/>
            <person name="Dinh H."/>
            <person name="Doddapaneni H."/>
            <person name="Downs B."/>
            <person name="Dugan-Rocha S."/>
            <person name="Elkadiri S."/>
            <person name="Gnanaolivu R.D."/>
            <person name="Hernandez B."/>
            <person name="Javaid M."/>
            <person name="Jayaseelan J.C."/>
            <person name="Lee S."/>
            <person name="Li M."/>
            <person name="Ming W."/>
            <person name="Munidasa M."/>
            <person name="Muniz J."/>
            <person name="Nguyen L."/>
            <person name="Ongeri F."/>
            <person name="Osuji N."/>
            <person name="Pu L.-L."/>
            <person name="Puazo M."/>
            <person name="Qu C."/>
            <person name="Quiroz J."/>
            <person name="Raj R."/>
            <person name="Weissenberger G."/>
            <person name="Xin Y."/>
            <person name="Zou X."/>
            <person name="Han Y."/>
            <person name="Richards S."/>
            <person name="Worley K."/>
            <person name="Muzny D."/>
            <person name="Gibbs R."/>
        </authorList>
    </citation>
    <scope>NUCLEOTIDE SEQUENCE</scope>
    <source>
        <strain evidence="6">Sampled in the wild</strain>
    </source>
</reference>
<evidence type="ECO:0000256" key="2">
    <source>
        <dbReference type="RuleBase" id="RU367073"/>
    </source>
</evidence>
<keyword evidence="7" id="KW-1185">Reference proteome</keyword>
<evidence type="ECO:0000259" key="5">
    <source>
        <dbReference type="Pfam" id="PF10058"/>
    </source>
</evidence>
<comment type="subcellular location">
    <subcellularLocation>
        <location evidence="2">Endoplasmic reticulum membrane</location>
        <topology evidence="2">Multi-pass membrane protein</topology>
    </subcellularLocation>
</comment>
<keyword evidence="2" id="KW-0472">Membrane</keyword>
<evidence type="ECO:0000256" key="4">
    <source>
        <dbReference type="SAM" id="MobiDB-lite"/>
    </source>
</evidence>
<keyword evidence="2" id="KW-0812">Transmembrane</keyword>
<keyword evidence="2" id="KW-0863">Zinc-finger</keyword>
<dbReference type="AlphaFoldDB" id="A0A8K0JUW9"/>
<feature type="transmembrane region" description="Helical" evidence="2">
    <location>
        <begin position="69"/>
        <end position="89"/>
    </location>
</feature>
<proteinExistence type="inferred from homology"/>
<dbReference type="Proteomes" id="UP000792457">
    <property type="component" value="Unassembled WGS sequence"/>
</dbReference>
<feature type="compositionally biased region" description="Polar residues" evidence="4">
    <location>
        <begin position="145"/>
        <end position="170"/>
    </location>
</feature>